<proteinExistence type="predicted"/>
<sequence>IGKQQQQQQQQQAAHVGFSVVFGWSEAHGPLLTIFAVFLWVTLSRSPLSPYPVRSLRPV</sequence>
<organism evidence="2">
    <name type="scientific">Mesocestoides corti</name>
    <name type="common">Flatworm</name>
    <dbReference type="NCBI Taxonomy" id="53468"/>
    <lineage>
        <taxon>Eukaryota</taxon>
        <taxon>Metazoa</taxon>
        <taxon>Spiralia</taxon>
        <taxon>Lophotrochozoa</taxon>
        <taxon>Platyhelminthes</taxon>
        <taxon>Cestoda</taxon>
        <taxon>Eucestoda</taxon>
        <taxon>Cyclophyllidea</taxon>
        <taxon>Mesocestoididae</taxon>
        <taxon>Mesocestoides</taxon>
    </lineage>
</organism>
<reference evidence="2" key="1">
    <citation type="submission" date="2019-11" db="UniProtKB">
        <authorList>
            <consortium name="WormBaseParasite"/>
        </authorList>
    </citation>
    <scope>IDENTIFICATION</scope>
</reference>
<keyword evidence="1" id="KW-0812">Transmembrane</keyword>
<evidence type="ECO:0000313" key="2">
    <source>
        <dbReference type="WBParaSite" id="MCU_002922-RB"/>
    </source>
</evidence>
<feature type="transmembrane region" description="Helical" evidence="1">
    <location>
        <begin position="27"/>
        <end position="48"/>
    </location>
</feature>
<evidence type="ECO:0000256" key="1">
    <source>
        <dbReference type="SAM" id="Phobius"/>
    </source>
</evidence>
<dbReference type="WBParaSite" id="MCU_002922-RB">
    <property type="protein sequence ID" value="MCU_002922-RB"/>
    <property type="gene ID" value="MCU_002922"/>
</dbReference>
<keyword evidence="1" id="KW-1133">Transmembrane helix</keyword>
<dbReference type="AlphaFoldDB" id="A0A5K3ET78"/>
<protein>
    <submittedName>
        <fullName evidence="2">U6 snRNA-associated Sm-like protein LSm2</fullName>
    </submittedName>
</protein>
<accession>A0A5K3ET78</accession>
<keyword evidence="1" id="KW-0472">Membrane</keyword>
<name>A0A5K3ET78_MESCO</name>